<sequence length="162" mass="18506">MLDVSTASVNKLLGIAIRAEIDANKTYSDLAERVSNPLLKEKFQWLAYEENKHKEILGKLHETLFQGDEPQIPDTTDEALLPSIHVGPSSSFADILHQAMEAEKSAENFYANLSKRFDDPQKKILIYLSKVEHSHYMMLQSEYTLAQDFEDYAEKDIDKIVT</sequence>
<accession>A0A0F9QME9</accession>
<dbReference type="Gene3D" id="1.20.1260.10">
    <property type="match status" value="1"/>
</dbReference>
<dbReference type="PANTHER" id="PTHR33531">
    <property type="entry name" value="RUBRERYTHRIN SUBFAMILY"/>
    <property type="match status" value="1"/>
</dbReference>
<dbReference type="SUPFAM" id="SSF47240">
    <property type="entry name" value="Ferritin-like"/>
    <property type="match status" value="1"/>
</dbReference>
<dbReference type="AlphaFoldDB" id="A0A0F9QME9"/>
<organism evidence="2">
    <name type="scientific">marine sediment metagenome</name>
    <dbReference type="NCBI Taxonomy" id="412755"/>
    <lineage>
        <taxon>unclassified sequences</taxon>
        <taxon>metagenomes</taxon>
        <taxon>ecological metagenomes</taxon>
    </lineage>
</organism>
<evidence type="ECO:0000313" key="2">
    <source>
        <dbReference type="EMBL" id="KKN14261.1"/>
    </source>
</evidence>
<dbReference type="CDD" id="cd01045">
    <property type="entry name" value="Ferritin_like_AB"/>
    <property type="match status" value="1"/>
</dbReference>
<evidence type="ECO:0000259" key="1">
    <source>
        <dbReference type="Pfam" id="PF02915"/>
    </source>
</evidence>
<name>A0A0F9QME9_9ZZZZ</name>
<proteinExistence type="predicted"/>
<dbReference type="EMBL" id="LAZR01003836">
    <property type="protein sequence ID" value="KKN14261.1"/>
    <property type="molecule type" value="Genomic_DNA"/>
</dbReference>
<dbReference type="InterPro" id="IPR012347">
    <property type="entry name" value="Ferritin-like"/>
</dbReference>
<feature type="domain" description="Rubrerythrin diiron-binding" evidence="1">
    <location>
        <begin position="11"/>
        <end position="142"/>
    </location>
</feature>
<dbReference type="GO" id="GO:0046872">
    <property type="term" value="F:metal ion binding"/>
    <property type="evidence" value="ECO:0007669"/>
    <property type="project" value="InterPro"/>
</dbReference>
<dbReference type="GO" id="GO:0016491">
    <property type="term" value="F:oxidoreductase activity"/>
    <property type="evidence" value="ECO:0007669"/>
    <property type="project" value="InterPro"/>
</dbReference>
<gene>
    <name evidence="2" type="ORF">LCGC14_0997910</name>
</gene>
<protein>
    <recommendedName>
        <fullName evidence="1">Rubrerythrin diiron-binding domain-containing protein</fullName>
    </recommendedName>
</protein>
<comment type="caution">
    <text evidence="2">The sequence shown here is derived from an EMBL/GenBank/DDBJ whole genome shotgun (WGS) entry which is preliminary data.</text>
</comment>
<reference evidence="2" key="1">
    <citation type="journal article" date="2015" name="Nature">
        <title>Complex archaea that bridge the gap between prokaryotes and eukaryotes.</title>
        <authorList>
            <person name="Spang A."/>
            <person name="Saw J.H."/>
            <person name="Jorgensen S.L."/>
            <person name="Zaremba-Niedzwiedzka K."/>
            <person name="Martijn J."/>
            <person name="Lind A.E."/>
            <person name="van Eijk R."/>
            <person name="Schleper C."/>
            <person name="Guy L."/>
            <person name="Ettema T.J."/>
        </authorList>
    </citation>
    <scope>NUCLEOTIDE SEQUENCE</scope>
</reference>
<dbReference type="InterPro" id="IPR003251">
    <property type="entry name" value="Rr_diiron-bd_dom"/>
</dbReference>
<dbReference type="PANTHER" id="PTHR33531:SF10">
    <property type="entry name" value="BLR7895 PROTEIN"/>
    <property type="match status" value="1"/>
</dbReference>
<dbReference type="Pfam" id="PF02915">
    <property type="entry name" value="Rubrerythrin"/>
    <property type="match status" value="1"/>
</dbReference>
<dbReference type="InterPro" id="IPR009078">
    <property type="entry name" value="Ferritin-like_SF"/>
</dbReference>